<dbReference type="Gene3D" id="1.10.4030.10">
    <property type="entry name" value="Porin chaperone SurA, peptide-binding domain"/>
    <property type="match status" value="1"/>
</dbReference>
<evidence type="ECO:0000313" key="16">
    <source>
        <dbReference type="EMBL" id="MDT0575479.1"/>
    </source>
</evidence>
<keyword evidence="3" id="KW-1003">Cell membrane</keyword>
<dbReference type="RefSeq" id="WP_311340037.1">
    <property type="nucleotide sequence ID" value="NZ_JAVRHS010000002.1"/>
</dbReference>
<keyword evidence="14" id="KW-0413">Isomerase</keyword>
<dbReference type="Pfam" id="PF13145">
    <property type="entry name" value="Rotamase_2"/>
    <property type="match status" value="1"/>
</dbReference>
<dbReference type="Proteomes" id="UP001259803">
    <property type="component" value="Unassembled WGS sequence"/>
</dbReference>
<dbReference type="InterPro" id="IPR027304">
    <property type="entry name" value="Trigger_fact/SurA_dom_sf"/>
</dbReference>
<evidence type="ECO:0000256" key="1">
    <source>
        <dbReference type="ARBA" id="ARBA00004382"/>
    </source>
</evidence>
<evidence type="ECO:0000256" key="9">
    <source>
        <dbReference type="ARBA" id="ARBA00030642"/>
    </source>
</evidence>
<dbReference type="Pfam" id="PF13624">
    <property type="entry name" value="SurA_N_3"/>
    <property type="match status" value="1"/>
</dbReference>
<dbReference type="InterPro" id="IPR046357">
    <property type="entry name" value="PPIase_dom_sf"/>
</dbReference>
<evidence type="ECO:0000256" key="6">
    <source>
        <dbReference type="ARBA" id="ARBA00022989"/>
    </source>
</evidence>
<evidence type="ECO:0000259" key="15">
    <source>
        <dbReference type="PROSITE" id="PS50198"/>
    </source>
</evidence>
<organism evidence="16 17">
    <name type="scientific">Croceicoccus esteveae</name>
    <dbReference type="NCBI Taxonomy" id="3075597"/>
    <lineage>
        <taxon>Bacteria</taxon>
        <taxon>Pseudomonadati</taxon>
        <taxon>Pseudomonadota</taxon>
        <taxon>Alphaproteobacteria</taxon>
        <taxon>Sphingomonadales</taxon>
        <taxon>Erythrobacteraceae</taxon>
        <taxon>Croceicoccus</taxon>
    </lineage>
</organism>
<reference evidence="16 17" key="1">
    <citation type="submission" date="2023-09" db="EMBL/GenBank/DDBJ databases">
        <authorList>
            <person name="Rey-Velasco X."/>
        </authorList>
    </citation>
    <scope>NUCLEOTIDE SEQUENCE [LARGE SCALE GENOMIC DNA]</scope>
    <source>
        <strain evidence="16 17">F390</strain>
    </source>
</reference>
<evidence type="ECO:0000256" key="5">
    <source>
        <dbReference type="ARBA" id="ARBA00022692"/>
    </source>
</evidence>
<evidence type="ECO:0000256" key="3">
    <source>
        <dbReference type="ARBA" id="ARBA00022475"/>
    </source>
</evidence>
<keyword evidence="8" id="KW-0143">Chaperone</keyword>
<dbReference type="PANTHER" id="PTHR47529:SF1">
    <property type="entry name" value="PERIPLASMIC CHAPERONE PPID"/>
    <property type="match status" value="1"/>
</dbReference>
<evidence type="ECO:0000256" key="12">
    <source>
        <dbReference type="ARBA" id="ARBA00040743"/>
    </source>
</evidence>
<comment type="caution">
    <text evidence="16">The sequence shown here is derived from an EMBL/GenBank/DDBJ whole genome shotgun (WGS) entry which is preliminary data.</text>
</comment>
<evidence type="ECO:0000256" key="4">
    <source>
        <dbReference type="ARBA" id="ARBA00022519"/>
    </source>
</evidence>
<gene>
    <name evidence="16" type="ORF">RM533_04715</name>
</gene>
<dbReference type="SUPFAM" id="SSF109998">
    <property type="entry name" value="Triger factor/SurA peptide-binding domain-like"/>
    <property type="match status" value="1"/>
</dbReference>
<evidence type="ECO:0000256" key="7">
    <source>
        <dbReference type="ARBA" id="ARBA00023136"/>
    </source>
</evidence>
<evidence type="ECO:0000256" key="11">
    <source>
        <dbReference type="ARBA" id="ARBA00038408"/>
    </source>
</evidence>
<sequence>MIQGFRKLFKSKIGLALVLAFVGLIALAFASADITGFGFGGVAGTERAAKVGDETITTGDLRQTVAGAYDAARQERPDLTMQEFVATGGVDAVLDQMIERAALYDFGRQNGVRIGDALVGSELTRIGVFRGPDGNFSEQAYRQALVQQGISEAILRADIEGGLVARVILEASTFGGDTPALLARRYAMLLTERREGAIALLPSAAFAGTKPISDATLQDYLGANRERYLLPERRTIRYAVIDSGNVVDVTATPAEIAAQYRQDAVLYEGSELRNLSQLVLPTEAAAQAVLKSVDGGASLDAAAKNAGLSTAQLTRQSREALAAATTEAVAQAAFATAKGELAGPIRGPLGWYVLRVDSIESKPARSLAQVRAELAETVTAQKRRDALADLAARAEEQLVGGASLAEVARSLDVPIRTTGLVLENGSAFGSDEAPLAQIARIAPAAFAMDEDSDPQIAAGEDGTSYVLYAPGEIRRSAPPEFADLRSRLVADYRLEQGEKLARSAADRVIAAVTRGASLGEALRMLETKVPPPETVALSRQQLVSSGQSVPPPLALMFTMAKGAPKKITAPGNQGWYVVALNEIETRDIEAGNPLLAQMQQELTRLRREEYAQQLGRAIMLQTSIRRSDSAIGAVRTQLVGQN</sequence>
<proteinExistence type="inferred from homology"/>
<keyword evidence="6" id="KW-1133">Transmembrane helix</keyword>
<evidence type="ECO:0000313" key="17">
    <source>
        <dbReference type="Proteomes" id="UP001259803"/>
    </source>
</evidence>
<feature type="domain" description="PpiC" evidence="15">
    <location>
        <begin position="231"/>
        <end position="358"/>
    </location>
</feature>
<keyword evidence="7" id="KW-0472">Membrane</keyword>
<keyword evidence="4" id="KW-0997">Cell inner membrane</keyword>
<comment type="similarity">
    <text evidence="11">Belongs to the PpiD chaperone family.</text>
</comment>
<protein>
    <recommendedName>
        <fullName evidence="2">Parvulin-like PPIase</fullName>
    </recommendedName>
    <alternativeName>
        <fullName evidence="9">Peptidyl-prolyl cis-trans isomerase plp</fullName>
    </alternativeName>
    <alternativeName>
        <fullName evidence="12">Periplasmic chaperone PpiD</fullName>
    </alternativeName>
    <alternativeName>
        <fullName evidence="13">Periplasmic folding chaperone</fullName>
    </alternativeName>
    <alternativeName>
        <fullName evidence="10">Rotamase plp</fullName>
    </alternativeName>
</protein>
<dbReference type="InterPro" id="IPR052029">
    <property type="entry name" value="PpiD_chaperone"/>
</dbReference>
<comment type="subcellular location">
    <subcellularLocation>
        <location evidence="1">Cell inner membrane</location>
        <topology evidence="1">Single-pass type II membrane protein</topology>
        <orientation evidence="1">Periplasmic side</orientation>
    </subcellularLocation>
</comment>
<keyword evidence="5" id="KW-0812">Transmembrane</keyword>
<dbReference type="InterPro" id="IPR000297">
    <property type="entry name" value="PPIase_PpiC"/>
</dbReference>
<dbReference type="PANTHER" id="PTHR47529">
    <property type="entry name" value="PEPTIDYL-PROLYL CIS-TRANS ISOMERASE D"/>
    <property type="match status" value="1"/>
</dbReference>
<evidence type="ECO:0000256" key="10">
    <source>
        <dbReference type="ARBA" id="ARBA00031484"/>
    </source>
</evidence>
<keyword evidence="14" id="KW-0697">Rotamase</keyword>
<dbReference type="PROSITE" id="PS50198">
    <property type="entry name" value="PPIC_PPIASE_2"/>
    <property type="match status" value="1"/>
</dbReference>
<evidence type="ECO:0000256" key="2">
    <source>
        <dbReference type="ARBA" id="ARBA00018370"/>
    </source>
</evidence>
<evidence type="ECO:0000256" key="8">
    <source>
        <dbReference type="ARBA" id="ARBA00023186"/>
    </source>
</evidence>
<dbReference type="SUPFAM" id="SSF54534">
    <property type="entry name" value="FKBP-like"/>
    <property type="match status" value="1"/>
</dbReference>
<dbReference type="Gene3D" id="3.10.50.40">
    <property type="match status" value="1"/>
</dbReference>
<dbReference type="EMBL" id="JAVRHS010000002">
    <property type="protein sequence ID" value="MDT0575479.1"/>
    <property type="molecule type" value="Genomic_DNA"/>
</dbReference>
<evidence type="ECO:0000256" key="13">
    <source>
        <dbReference type="ARBA" id="ARBA00042775"/>
    </source>
</evidence>
<name>A0ABU2ZGN8_9SPHN</name>
<evidence type="ECO:0000256" key="14">
    <source>
        <dbReference type="PROSITE-ProRule" id="PRU00278"/>
    </source>
</evidence>
<keyword evidence="17" id="KW-1185">Reference proteome</keyword>
<accession>A0ABU2ZGN8</accession>